<accession>A0A4R7BP65</accession>
<gene>
    <name evidence="2" type="ORF">EV668_4241</name>
</gene>
<comment type="caution">
    <text evidence="2">The sequence shown here is derived from an EMBL/GenBank/DDBJ whole genome shotgun (WGS) entry which is preliminary data.</text>
</comment>
<dbReference type="OrthoDB" id="7993378at2"/>
<dbReference type="AlphaFoldDB" id="A0A4R7BP65"/>
<dbReference type="Proteomes" id="UP000295122">
    <property type="component" value="Unassembled WGS sequence"/>
</dbReference>
<keyword evidence="1" id="KW-0472">Membrane</keyword>
<keyword evidence="1" id="KW-1133">Transmembrane helix</keyword>
<evidence type="ECO:0008006" key="4">
    <source>
        <dbReference type="Google" id="ProtNLM"/>
    </source>
</evidence>
<evidence type="ECO:0000256" key="1">
    <source>
        <dbReference type="SAM" id="Phobius"/>
    </source>
</evidence>
<reference evidence="2 3" key="1">
    <citation type="submission" date="2019-03" db="EMBL/GenBank/DDBJ databases">
        <title>Genomic Encyclopedia of Type Strains, Phase IV (KMG-IV): sequencing the most valuable type-strain genomes for metagenomic binning, comparative biology and taxonomic classification.</title>
        <authorList>
            <person name="Goeker M."/>
        </authorList>
    </citation>
    <scope>NUCLEOTIDE SEQUENCE [LARGE SCALE GENOMIC DNA]</scope>
    <source>
        <strain evidence="2 3">DSM 25903</strain>
    </source>
</reference>
<dbReference type="RefSeq" id="WP_133773843.1">
    <property type="nucleotide sequence ID" value="NZ_SNZR01000016.1"/>
</dbReference>
<evidence type="ECO:0000313" key="2">
    <source>
        <dbReference type="EMBL" id="TDR87161.1"/>
    </source>
</evidence>
<keyword evidence="1" id="KW-0812">Transmembrane</keyword>
<feature type="transmembrane region" description="Helical" evidence="1">
    <location>
        <begin position="12"/>
        <end position="31"/>
    </location>
</feature>
<protein>
    <recommendedName>
        <fullName evidence="4">DUF3592 domain-containing protein</fullName>
    </recommendedName>
</protein>
<feature type="transmembrane region" description="Helical" evidence="1">
    <location>
        <begin position="135"/>
        <end position="159"/>
    </location>
</feature>
<proteinExistence type="predicted"/>
<dbReference type="EMBL" id="SNZR01000016">
    <property type="protein sequence ID" value="TDR87161.1"/>
    <property type="molecule type" value="Genomic_DNA"/>
</dbReference>
<organism evidence="2 3">
    <name type="scientific">Enterovirga rhinocerotis</name>
    <dbReference type="NCBI Taxonomy" id="1339210"/>
    <lineage>
        <taxon>Bacteria</taxon>
        <taxon>Pseudomonadati</taxon>
        <taxon>Pseudomonadota</taxon>
        <taxon>Alphaproteobacteria</taxon>
        <taxon>Hyphomicrobiales</taxon>
        <taxon>Methylobacteriaceae</taxon>
        <taxon>Enterovirga</taxon>
    </lineage>
</organism>
<name>A0A4R7BP65_9HYPH</name>
<keyword evidence="3" id="KW-1185">Reference proteome</keyword>
<evidence type="ECO:0000313" key="3">
    <source>
        <dbReference type="Proteomes" id="UP000295122"/>
    </source>
</evidence>
<sequence>MGSIVNWVVGKLKWLLIIAAIGGPVSAFIGWQDVQRVNDVVAKGQEAEATIVSAVRKKGRRSGTSYAVDLAWKDDKGADRTAEEVRVSTALSNRLFRGDRIVVDTVRIKYLADSPGKAGVVLVDDIKEELALDRFMMIGGSIVGLIGLIGCGFIFGLFARLRSKPDESLAGQPRTPMGPPAA</sequence>